<dbReference type="GO" id="GO:0061630">
    <property type="term" value="F:ubiquitin protein ligase activity"/>
    <property type="evidence" value="ECO:0007669"/>
    <property type="project" value="InterPro"/>
</dbReference>
<evidence type="ECO:0000256" key="1">
    <source>
        <dbReference type="ARBA" id="ARBA00004496"/>
    </source>
</evidence>
<dbReference type="PANTHER" id="PTHR12170:SF3">
    <property type="entry name" value="GH10162P"/>
    <property type="match status" value="1"/>
</dbReference>
<dbReference type="GO" id="GO:0043161">
    <property type="term" value="P:proteasome-mediated ubiquitin-dependent protein catabolic process"/>
    <property type="evidence" value="ECO:0007669"/>
    <property type="project" value="InterPro"/>
</dbReference>
<dbReference type="InterPro" id="IPR045098">
    <property type="entry name" value="Fyv10_fam"/>
</dbReference>
<dbReference type="STRING" id="1314777.A0A165AMM0"/>
<dbReference type="InterPro" id="IPR006595">
    <property type="entry name" value="CTLH_C"/>
</dbReference>
<reference evidence="12 13" key="1">
    <citation type="journal article" date="2016" name="Mol. Biol. Evol.">
        <title>Comparative Genomics of Early-Diverging Mushroom-Forming Fungi Provides Insights into the Origins of Lignocellulose Decay Capabilities.</title>
        <authorList>
            <person name="Nagy L.G."/>
            <person name="Riley R."/>
            <person name="Tritt A."/>
            <person name="Adam C."/>
            <person name="Daum C."/>
            <person name="Floudas D."/>
            <person name="Sun H."/>
            <person name="Yadav J.S."/>
            <person name="Pangilinan J."/>
            <person name="Larsson K.H."/>
            <person name="Matsuura K."/>
            <person name="Barry K."/>
            <person name="Labutti K."/>
            <person name="Kuo R."/>
            <person name="Ohm R.A."/>
            <person name="Bhattacharya S.S."/>
            <person name="Shirouzu T."/>
            <person name="Yoshinaga Y."/>
            <person name="Martin F.M."/>
            <person name="Grigoriev I.V."/>
            <person name="Hibbett D.S."/>
        </authorList>
    </citation>
    <scope>NUCLEOTIDE SEQUENCE [LARGE SCALE GENOMIC DNA]</scope>
    <source>
        <strain evidence="12 13">HHB9708</strain>
    </source>
</reference>
<dbReference type="OrthoDB" id="1933281at2759"/>
<evidence type="ECO:0000256" key="4">
    <source>
        <dbReference type="ARBA" id="ARBA00022771"/>
    </source>
</evidence>
<dbReference type="InterPro" id="IPR013083">
    <property type="entry name" value="Znf_RING/FYVE/PHD"/>
</dbReference>
<dbReference type="PANTHER" id="PTHR12170">
    <property type="entry name" value="MACROPHAGE ERYTHROBLAST ATTACHER-RELATED"/>
    <property type="match status" value="1"/>
</dbReference>
<evidence type="ECO:0000313" key="12">
    <source>
        <dbReference type="EMBL" id="KZS99287.1"/>
    </source>
</evidence>
<evidence type="ECO:0000259" key="11">
    <source>
        <dbReference type="PROSITE" id="PS51867"/>
    </source>
</evidence>
<dbReference type="GO" id="GO:0005634">
    <property type="term" value="C:nucleus"/>
    <property type="evidence" value="ECO:0007669"/>
    <property type="project" value="TreeGrafter"/>
</dbReference>
<sequence length="389" mass="43319">MTDALHADILKLENLSGNGRSKAPPIQQSLDALLESLYSAKAALETGSSTPRAVATQVQKAVEGRKKDIDDRQKEIYGAIGKMGKNLDKKFPNTLPDLSTLFTSPSSVKALENTVATHLIRTEQFDVADVFHQETGTQAPLELRTQFQDLHRVLTALRERDVSLALQWAIQNREFLESRSSPLEFHLRRSEFISLLLSPTDPNAARTALSYLSNALVPRFFPLHKAEIFRMSGSFSYLPIEKLKKSPYAAFMDSKIHDDLEPAFVKEFCARIGQSRSSSLKVVGDIGGGGALVRIEKGRKVMKDRKSEWNQADELLIEIPLPPENRYHSIFACPVSKEQSTETNHPMMMSCGHVLAKESLTNMAKPGGRVKCPYCPIESSLSSALRVYF</sequence>
<comment type="subcellular location">
    <subcellularLocation>
        <location evidence="1">Cytoplasm</location>
    </subcellularLocation>
</comment>
<dbReference type="FunFam" id="3.30.40.10:FF:000143">
    <property type="entry name" value="Regulator of gluconeogenesis Rmd5"/>
    <property type="match status" value="1"/>
</dbReference>
<feature type="zinc finger region" description="RING-Gid-type" evidence="9">
    <location>
        <begin position="333"/>
        <end position="375"/>
    </location>
</feature>
<evidence type="ECO:0000259" key="10">
    <source>
        <dbReference type="PROSITE" id="PS50897"/>
    </source>
</evidence>
<accession>A0A165AMM0</accession>
<evidence type="ECO:0000256" key="5">
    <source>
        <dbReference type="ARBA" id="ARBA00022833"/>
    </source>
</evidence>
<evidence type="ECO:0000256" key="7">
    <source>
        <dbReference type="ARBA" id="ARBA00075398"/>
    </source>
</evidence>
<dbReference type="InterPro" id="IPR044063">
    <property type="entry name" value="ZF_RING_GID"/>
</dbReference>
<keyword evidence="4 9" id="KW-0863">Zinc-finger</keyword>
<evidence type="ECO:0000256" key="8">
    <source>
        <dbReference type="ARBA" id="ARBA00080744"/>
    </source>
</evidence>
<keyword evidence="5" id="KW-0862">Zinc</keyword>
<protein>
    <recommendedName>
        <fullName evidence="8">GID complex catalytic subunit 2</fullName>
    </recommendedName>
    <alternativeName>
        <fullName evidence="7">Glucose-induced degradation protein 2</fullName>
    </alternativeName>
</protein>
<dbReference type="Pfam" id="PF10607">
    <property type="entry name" value="CTLH"/>
    <property type="match status" value="1"/>
</dbReference>
<dbReference type="Pfam" id="PF13445">
    <property type="entry name" value="zf-RING_UBOX"/>
    <property type="match status" value="1"/>
</dbReference>
<keyword evidence="13" id="KW-1185">Reference proteome</keyword>
<dbReference type="SUPFAM" id="SSF57850">
    <property type="entry name" value="RING/U-box"/>
    <property type="match status" value="1"/>
</dbReference>
<dbReference type="EMBL" id="KV419394">
    <property type="protein sequence ID" value="KZS99287.1"/>
    <property type="molecule type" value="Genomic_DNA"/>
</dbReference>
<dbReference type="InterPro" id="IPR027370">
    <property type="entry name" value="Znf-RING_euk"/>
</dbReference>
<dbReference type="CDD" id="cd16652">
    <property type="entry name" value="dRING_Rmd5p-like"/>
    <property type="match status" value="1"/>
</dbReference>
<proteinExistence type="inferred from homology"/>
<keyword evidence="3" id="KW-0479">Metal-binding</keyword>
<dbReference type="Proteomes" id="UP000076722">
    <property type="component" value="Unassembled WGS sequence"/>
</dbReference>
<gene>
    <name evidence="12" type="ORF">SISNIDRAFT_448176</name>
</gene>
<evidence type="ECO:0000256" key="6">
    <source>
        <dbReference type="ARBA" id="ARBA00061136"/>
    </source>
</evidence>
<evidence type="ECO:0000313" key="13">
    <source>
        <dbReference type="Proteomes" id="UP000076722"/>
    </source>
</evidence>
<dbReference type="AlphaFoldDB" id="A0A165AMM0"/>
<dbReference type="GO" id="GO:0034657">
    <property type="term" value="C:GID complex"/>
    <property type="evidence" value="ECO:0007669"/>
    <property type="project" value="TreeGrafter"/>
</dbReference>
<keyword evidence="2" id="KW-0963">Cytoplasm</keyword>
<dbReference type="GO" id="GO:0008270">
    <property type="term" value="F:zinc ion binding"/>
    <property type="evidence" value="ECO:0007669"/>
    <property type="project" value="UniProtKB-KW"/>
</dbReference>
<feature type="domain" description="RING-Gid-type" evidence="11">
    <location>
        <begin position="333"/>
        <end position="375"/>
    </location>
</feature>
<dbReference type="InterPro" id="IPR024964">
    <property type="entry name" value="CTLH/CRA"/>
</dbReference>
<evidence type="ECO:0000256" key="3">
    <source>
        <dbReference type="ARBA" id="ARBA00022723"/>
    </source>
</evidence>
<evidence type="ECO:0000256" key="9">
    <source>
        <dbReference type="PROSITE-ProRule" id="PRU01215"/>
    </source>
</evidence>
<dbReference type="Gene3D" id="3.30.40.10">
    <property type="entry name" value="Zinc/RING finger domain, C3HC4 (zinc finger)"/>
    <property type="match status" value="1"/>
</dbReference>
<dbReference type="PROSITE" id="PS51867">
    <property type="entry name" value="ZF_RING_GID"/>
    <property type="match status" value="1"/>
</dbReference>
<dbReference type="PROSITE" id="PS50897">
    <property type="entry name" value="CTLH"/>
    <property type="match status" value="1"/>
</dbReference>
<comment type="similarity">
    <text evidence="6">Belongs to the RMD5/GID2 family.</text>
</comment>
<feature type="domain" description="CTLH" evidence="10">
    <location>
        <begin position="146"/>
        <end position="203"/>
    </location>
</feature>
<name>A0A165AMM0_9AGAM</name>
<evidence type="ECO:0000256" key="2">
    <source>
        <dbReference type="ARBA" id="ARBA00022490"/>
    </source>
</evidence>
<dbReference type="GO" id="GO:0005737">
    <property type="term" value="C:cytoplasm"/>
    <property type="evidence" value="ECO:0007669"/>
    <property type="project" value="UniProtKB-SubCell"/>
</dbReference>
<organism evidence="12 13">
    <name type="scientific">Sistotremastrum niveocremeum HHB9708</name>
    <dbReference type="NCBI Taxonomy" id="1314777"/>
    <lineage>
        <taxon>Eukaryota</taxon>
        <taxon>Fungi</taxon>
        <taxon>Dikarya</taxon>
        <taxon>Basidiomycota</taxon>
        <taxon>Agaricomycotina</taxon>
        <taxon>Agaricomycetes</taxon>
        <taxon>Sistotremastrales</taxon>
        <taxon>Sistotremastraceae</taxon>
        <taxon>Sertulicium</taxon>
        <taxon>Sertulicium niveocremeum</taxon>
    </lineage>
</organism>
<dbReference type="InterPro" id="IPR037683">
    <property type="entry name" value="Rmd5_dRing"/>
</dbReference>